<dbReference type="InterPro" id="IPR020846">
    <property type="entry name" value="MFS_dom"/>
</dbReference>
<keyword evidence="5 8" id="KW-0812">Transmembrane</keyword>
<feature type="transmembrane region" description="Helical" evidence="8">
    <location>
        <begin position="147"/>
        <end position="166"/>
    </location>
</feature>
<dbReference type="InterPro" id="IPR050549">
    <property type="entry name" value="MFS_Trehalose_Transporter"/>
</dbReference>
<dbReference type="Pfam" id="PF00083">
    <property type="entry name" value="Sugar_tr"/>
    <property type="match status" value="1"/>
</dbReference>
<keyword evidence="2" id="KW-0813">Transport</keyword>
<comment type="subcellular location">
    <subcellularLocation>
        <location evidence="1">Cell membrane</location>
        <topology evidence="1">Multi-pass membrane protein</topology>
    </subcellularLocation>
</comment>
<keyword evidence="11" id="KW-1185">Reference proteome</keyword>
<feature type="domain" description="Major facilitator superfamily (MFS) profile" evidence="9">
    <location>
        <begin position="19"/>
        <end position="452"/>
    </location>
</feature>
<dbReference type="SUPFAM" id="SSF103473">
    <property type="entry name" value="MFS general substrate transporter"/>
    <property type="match status" value="1"/>
</dbReference>
<reference evidence="10" key="1">
    <citation type="submission" date="2021-12" db="EMBL/GenBank/DDBJ databases">
        <authorList>
            <person name="King R."/>
        </authorList>
    </citation>
    <scope>NUCLEOTIDE SEQUENCE</scope>
</reference>
<evidence type="ECO:0000256" key="5">
    <source>
        <dbReference type="ARBA" id="ARBA00022692"/>
    </source>
</evidence>
<dbReference type="Proteomes" id="UP001153714">
    <property type="component" value="Chromosome 5"/>
</dbReference>
<proteinExistence type="predicted"/>
<dbReference type="PANTHER" id="PTHR48021">
    <property type="match status" value="1"/>
</dbReference>
<feature type="transmembrane region" description="Helical" evidence="8">
    <location>
        <begin position="428"/>
        <end position="448"/>
    </location>
</feature>
<dbReference type="PANTHER" id="PTHR48021:SF33">
    <property type="entry name" value="AT22075P-RELATED"/>
    <property type="match status" value="1"/>
</dbReference>
<feature type="transmembrane region" description="Helical" evidence="8">
    <location>
        <begin position="60"/>
        <end position="82"/>
    </location>
</feature>
<name>A0A9N9WH65_9NEOP</name>
<evidence type="ECO:0000256" key="6">
    <source>
        <dbReference type="ARBA" id="ARBA00022989"/>
    </source>
</evidence>
<feature type="transmembrane region" description="Helical" evidence="8">
    <location>
        <begin position="356"/>
        <end position="375"/>
    </location>
</feature>
<dbReference type="EMBL" id="OU893336">
    <property type="protein sequence ID" value="CAG9792841.1"/>
    <property type="molecule type" value="Genomic_DNA"/>
</dbReference>
<feature type="transmembrane region" description="Helical" evidence="8">
    <location>
        <begin position="304"/>
        <end position="322"/>
    </location>
</feature>
<dbReference type="GO" id="GO:0005886">
    <property type="term" value="C:plasma membrane"/>
    <property type="evidence" value="ECO:0007669"/>
    <property type="project" value="UniProtKB-SubCell"/>
</dbReference>
<sequence length="481" mass="53038">MAKYYFVFGEGSKINQIICAVLINLPLFAYGASIGWLSPMTLLLQSKDSPTGRPLTDTEISWMASAAYLICCPADFLMAFMGDRIGRKYTLLFITSTLVGCWIIKLASYEVPAFIAARALVGLNMAGCFVICPIYTKEISQDSIRGFLGTMLVLFQTTGNLFGYVMGDLLTYNTFLWVCLALPTLHLILFMMMPESPSFLLKQGNVEEATRVLAWLRCRTEDDVVIKNELQIMKKEQEKDSEGSKFLLKNILSDRILRRAFIIAMVVTLAREVCGAIPVLSFAGDIFSMASKGSSLVLSPNQQAMMLGAVQVAGSALASSVVEKAGRKMLLFITSLISGLSMCGLASWFLVKNLGYYAPAWIPVVTLCVSIFCDASGLQPVSMVLTGEIVSFKYRGTVMAITMAAASFSAFLQMLFFKPLATAIGVHVAFYFFFGICVTAAIYVLIFIPETRNKTLDQIYEALKIKKEKIKEKQLTKSEDC</sequence>
<feature type="transmembrane region" description="Helical" evidence="8">
    <location>
        <begin position="396"/>
        <end position="416"/>
    </location>
</feature>
<evidence type="ECO:0000313" key="10">
    <source>
        <dbReference type="EMBL" id="CAG9792841.1"/>
    </source>
</evidence>
<keyword evidence="6 8" id="KW-1133">Transmembrane helix</keyword>
<evidence type="ECO:0000256" key="2">
    <source>
        <dbReference type="ARBA" id="ARBA00022448"/>
    </source>
</evidence>
<organism evidence="10 11">
    <name type="scientific">Diatraea saccharalis</name>
    <name type="common">sugarcane borer</name>
    <dbReference type="NCBI Taxonomy" id="40085"/>
    <lineage>
        <taxon>Eukaryota</taxon>
        <taxon>Metazoa</taxon>
        <taxon>Ecdysozoa</taxon>
        <taxon>Arthropoda</taxon>
        <taxon>Hexapoda</taxon>
        <taxon>Insecta</taxon>
        <taxon>Pterygota</taxon>
        <taxon>Neoptera</taxon>
        <taxon>Endopterygota</taxon>
        <taxon>Lepidoptera</taxon>
        <taxon>Glossata</taxon>
        <taxon>Ditrysia</taxon>
        <taxon>Pyraloidea</taxon>
        <taxon>Crambidae</taxon>
        <taxon>Crambinae</taxon>
        <taxon>Diatraea</taxon>
    </lineage>
</organism>
<keyword evidence="3" id="KW-1003">Cell membrane</keyword>
<evidence type="ECO:0000256" key="4">
    <source>
        <dbReference type="ARBA" id="ARBA00022597"/>
    </source>
</evidence>
<evidence type="ECO:0000256" key="8">
    <source>
        <dbReference type="SAM" id="Phobius"/>
    </source>
</evidence>
<feature type="transmembrane region" description="Helical" evidence="8">
    <location>
        <begin position="115"/>
        <end position="135"/>
    </location>
</feature>
<dbReference type="OrthoDB" id="6612291at2759"/>
<evidence type="ECO:0000259" key="9">
    <source>
        <dbReference type="PROSITE" id="PS50850"/>
    </source>
</evidence>
<dbReference type="FunFam" id="1.20.1250.20:FF:000218">
    <property type="entry name" value="facilitated trehalose transporter Tret1"/>
    <property type="match status" value="1"/>
</dbReference>
<protein>
    <recommendedName>
        <fullName evidence="9">Major facilitator superfamily (MFS) profile domain-containing protein</fullName>
    </recommendedName>
</protein>
<evidence type="ECO:0000256" key="3">
    <source>
        <dbReference type="ARBA" id="ARBA00022475"/>
    </source>
</evidence>
<dbReference type="GO" id="GO:0022857">
    <property type="term" value="F:transmembrane transporter activity"/>
    <property type="evidence" value="ECO:0007669"/>
    <property type="project" value="InterPro"/>
</dbReference>
<feature type="transmembrane region" description="Helical" evidence="8">
    <location>
        <begin position="260"/>
        <end position="284"/>
    </location>
</feature>
<accession>A0A9N9WH65</accession>
<feature type="transmembrane region" description="Helical" evidence="8">
    <location>
        <begin position="329"/>
        <end position="350"/>
    </location>
</feature>
<dbReference type="Gene3D" id="1.20.1250.20">
    <property type="entry name" value="MFS general substrate transporter like domains"/>
    <property type="match status" value="1"/>
</dbReference>
<keyword evidence="4" id="KW-0762">Sugar transport</keyword>
<evidence type="ECO:0000256" key="1">
    <source>
        <dbReference type="ARBA" id="ARBA00004651"/>
    </source>
</evidence>
<evidence type="ECO:0000313" key="11">
    <source>
        <dbReference type="Proteomes" id="UP001153714"/>
    </source>
</evidence>
<feature type="transmembrane region" description="Helical" evidence="8">
    <location>
        <begin position="172"/>
        <end position="193"/>
    </location>
</feature>
<gene>
    <name evidence="10" type="ORF">DIATSA_LOCUS10328</name>
</gene>
<dbReference type="InterPro" id="IPR005828">
    <property type="entry name" value="MFS_sugar_transport-like"/>
</dbReference>
<evidence type="ECO:0000256" key="7">
    <source>
        <dbReference type="ARBA" id="ARBA00023136"/>
    </source>
</evidence>
<feature type="transmembrane region" description="Helical" evidence="8">
    <location>
        <begin position="21"/>
        <end position="40"/>
    </location>
</feature>
<keyword evidence="7 8" id="KW-0472">Membrane</keyword>
<feature type="transmembrane region" description="Helical" evidence="8">
    <location>
        <begin position="89"/>
        <end position="109"/>
    </location>
</feature>
<dbReference type="AlphaFoldDB" id="A0A9N9WH65"/>
<dbReference type="PROSITE" id="PS50850">
    <property type="entry name" value="MFS"/>
    <property type="match status" value="1"/>
</dbReference>
<dbReference type="InterPro" id="IPR036259">
    <property type="entry name" value="MFS_trans_sf"/>
</dbReference>
<reference evidence="10" key="2">
    <citation type="submission" date="2022-10" db="EMBL/GenBank/DDBJ databases">
        <authorList>
            <consortium name="ENA_rothamsted_submissions"/>
            <consortium name="culmorum"/>
            <person name="King R."/>
        </authorList>
    </citation>
    <scope>NUCLEOTIDE SEQUENCE</scope>
</reference>